<reference evidence="3" key="2">
    <citation type="journal article" date="2021" name="Sci. Data">
        <title>Chromosome-scale genome sequencing, assembly and annotation of six genomes from subfamily Leishmaniinae.</title>
        <authorList>
            <person name="Almutairi H."/>
            <person name="Urbaniak M.D."/>
            <person name="Bates M.D."/>
            <person name="Jariyapan N."/>
            <person name="Kwakye-Nuako G."/>
            <person name="Thomaz Soccol V."/>
            <person name="Al-Salem W.S."/>
            <person name="Dillon R.J."/>
            <person name="Bates P.A."/>
            <person name="Gatherer D."/>
        </authorList>
    </citation>
    <scope>NUCLEOTIDE SEQUENCE [LARGE SCALE GENOMIC DNA]</scope>
</reference>
<organism evidence="2 3">
    <name type="scientific">Leishmania martiniquensis</name>
    <dbReference type="NCBI Taxonomy" id="1580590"/>
    <lineage>
        <taxon>Eukaryota</taxon>
        <taxon>Discoba</taxon>
        <taxon>Euglenozoa</taxon>
        <taxon>Kinetoplastea</taxon>
        <taxon>Metakinetoplastina</taxon>
        <taxon>Trypanosomatida</taxon>
        <taxon>Trypanosomatidae</taxon>
        <taxon>Leishmaniinae</taxon>
        <taxon>Leishmania</taxon>
    </lineage>
</organism>
<dbReference type="OrthoDB" id="272819at2759"/>
<keyword evidence="3" id="KW-1185">Reference proteome</keyword>
<name>A0A836GXH2_9TRYP</name>
<protein>
    <submittedName>
        <fullName evidence="2">Uncharacterized protein</fullName>
    </submittedName>
</protein>
<feature type="region of interest" description="Disordered" evidence="1">
    <location>
        <begin position="517"/>
        <end position="537"/>
    </location>
</feature>
<dbReference type="KEGG" id="lmat:92515619"/>
<proteinExistence type="predicted"/>
<accession>A0A836GXH2</accession>
<gene>
    <name evidence="2" type="ORF">LSCM1_05661</name>
</gene>
<dbReference type="AlphaFoldDB" id="A0A836GXH2"/>
<evidence type="ECO:0000256" key="1">
    <source>
        <dbReference type="SAM" id="MobiDB-lite"/>
    </source>
</evidence>
<dbReference type="EMBL" id="JAFEUZ010000016">
    <property type="protein sequence ID" value="KAG5481949.1"/>
    <property type="molecule type" value="Genomic_DNA"/>
</dbReference>
<evidence type="ECO:0000313" key="3">
    <source>
        <dbReference type="Proteomes" id="UP000673552"/>
    </source>
</evidence>
<evidence type="ECO:0000313" key="2">
    <source>
        <dbReference type="EMBL" id="KAG5481949.1"/>
    </source>
</evidence>
<comment type="caution">
    <text evidence="2">The sequence shown here is derived from an EMBL/GenBank/DDBJ whole genome shotgun (WGS) entry which is preliminary data.</text>
</comment>
<sequence>MDVRLSCLRAPKQMRHTWTILMMDECTAMAPPRIAAFVQRTLEGGCGVWVKSSVEPTACTTTSDKEAAAVADQRCSSTYCSLLPASASPFSSLVGEPTVKARAWAAVARLLCESGDWVRAAAVVEALPFSVQQATKHKAVRDEWPLPPLVREAWRRAPAAVIAKPAAIEAPLSCTRASMPEKTSGIVAPLSRMALASCRTTELVRAAYSLCRPRATETVVTPSAATPATTLHGLKSEQQAIIAELRRRGAALEAVQCVVNWQRRHLALPHAREAAVTASMGRRSDAFDGVQAVKSVLFPFVPAPGDGGRRPSGSPAALNSTFEPRSAQRGGRPPLYALSHLEVIHQVAANHPITLAQCLRDRAVVDRLLRHAGDAAVAEVTLLLMGRVAGLGGGRVEQQPSAQASLGQGDGVTATLTKEAGALARLQRTRADNLGISAPASTASLLAQAEWKSAPCDGAAAAETCWQALAALLFPLHPYIHAQPKTRKEKLLSALLSAIDGTACMMAGDRAPSTPSWSAAGCGGSATRPTQDGAGLQRGRMTPVALSDKTRHAIKAAVESVCSPLLGHEPQVRFIRLSTFGVLARALRGLGVPVPNALAQCLFLCMADTAVAPLDSGASGCCSDPVFKYLSCPPSSRWLHALAMLSSAHRESTYRVSAAHERALLSGLQSVSITQTWTTALRTVAELERTYNITPDERTLPTLLLNLKQKSWQDAFRVLRYVPGQEADRASPSVLRDLQLVALKHASWVVPLRLMTHLQQRQADGLMNYLYCVCAAARSGDSGLTFEFFQSLKGGRGRHSVLRGLSPYNELTVAVAAVAMLDYGQEEALVSFSARVAAMPVDSDAGDFAVKAEAESGNPLLTVDGLSMAQAAHACALLALHRYEALTSLLKACPAASLRAVLRRVVVLQCLLGLDHLRAPVRLVFDVVGYGGSTLQRSEVPSPEDANQNPSKTFLVAVAAGQKRDGTFETRQRGTAERRQHLYIPNAHQRRQKKALAAGWGLFMRYQEAALPPHVARLVAESMVEEGVGAEYLKVALL</sequence>
<dbReference type="GeneID" id="92515619"/>
<dbReference type="RefSeq" id="XP_067179742.1">
    <property type="nucleotide sequence ID" value="XM_067323107.1"/>
</dbReference>
<dbReference type="Proteomes" id="UP000673552">
    <property type="component" value="Unassembled WGS sequence"/>
</dbReference>
<feature type="region of interest" description="Disordered" evidence="1">
    <location>
        <begin position="304"/>
        <end position="331"/>
    </location>
</feature>
<reference evidence="3" key="1">
    <citation type="journal article" date="2021" name="Microbiol. Resour. Announc.">
        <title>LGAAP: Leishmaniinae Genome Assembly and Annotation Pipeline.</title>
        <authorList>
            <person name="Almutairi H."/>
            <person name="Urbaniak M.D."/>
            <person name="Bates M.D."/>
            <person name="Jariyapan N."/>
            <person name="Kwakye-Nuako G."/>
            <person name="Thomaz-Soccol V."/>
            <person name="Al-Salem W.S."/>
            <person name="Dillon R.J."/>
            <person name="Bates P.A."/>
            <person name="Gatherer D."/>
        </authorList>
    </citation>
    <scope>NUCLEOTIDE SEQUENCE [LARGE SCALE GENOMIC DNA]</scope>
</reference>